<reference evidence="2 3" key="1">
    <citation type="journal article" date="2010" name="Stand. Genomic Sci.">
        <title>Complete genome sequence of Methanoplanus petrolearius type strain (SEBR 4847).</title>
        <authorList>
            <person name="Brambilla E."/>
            <person name="Djao O.D."/>
            <person name="Daligault H."/>
            <person name="Lapidus A."/>
            <person name="Lucas S."/>
            <person name="Hammon N."/>
            <person name="Nolan M."/>
            <person name="Tice H."/>
            <person name="Cheng J.F."/>
            <person name="Han C."/>
            <person name="Tapia R."/>
            <person name="Goodwin L."/>
            <person name="Pitluck S."/>
            <person name="Liolios K."/>
            <person name="Ivanova N."/>
            <person name="Mavromatis K."/>
            <person name="Mikhailova N."/>
            <person name="Pati A."/>
            <person name="Chen A."/>
            <person name="Palaniappan K."/>
            <person name="Land M."/>
            <person name="Hauser L."/>
            <person name="Chang Y.J."/>
            <person name="Jeffries C.D."/>
            <person name="Rohde M."/>
            <person name="Spring S."/>
            <person name="Sikorski J."/>
            <person name="Goker M."/>
            <person name="Woyke T."/>
            <person name="Bristow J."/>
            <person name="Eisen J.A."/>
            <person name="Markowitz V."/>
            <person name="Hugenholtz P."/>
            <person name="Kyrpides N.C."/>
            <person name="Klenk H.P."/>
        </authorList>
    </citation>
    <scope>NUCLEOTIDE SEQUENCE [LARGE SCALE GENOMIC DNA]</scope>
    <source>
        <strain evidence="3">DSM 11571 / OCM 486 / SEBR 4847</strain>
    </source>
</reference>
<dbReference type="Gene3D" id="3.90.1150.10">
    <property type="entry name" value="Aspartate Aminotransferase, domain 1"/>
    <property type="match status" value="1"/>
</dbReference>
<evidence type="ECO:0000259" key="1">
    <source>
        <dbReference type="Pfam" id="PF00155"/>
    </source>
</evidence>
<dbReference type="Pfam" id="PF00155">
    <property type="entry name" value="Aminotran_1_2"/>
    <property type="match status" value="1"/>
</dbReference>
<dbReference type="GO" id="GO:0030170">
    <property type="term" value="F:pyridoxal phosphate binding"/>
    <property type="evidence" value="ECO:0007669"/>
    <property type="project" value="InterPro"/>
</dbReference>
<dbReference type="InterPro" id="IPR004839">
    <property type="entry name" value="Aminotransferase_I/II_large"/>
</dbReference>
<dbReference type="HOGENOM" id="CLU_017584_4_4_2"/>
<protein>
    <submittedName>
        <fullName evidence="2">Aminotransferase class I and II</fullName>
    </submittedName>
</protein>
<dbReference type="Gene3D" id="3.40.640.10">
    <property type="entry name" value="Type I PLP-dependent aspartate aminotransferase-like (Major domain)"/>
    <property type="match status" value="1"/>
</dbReference>
<dbReference type="InterPro" id="IPR015421">
    <property type="entry name" value="PyrdxlP-dep_Trfase_major"/>
</dbReference>
<dbReference type="STRING" id="679926.Mpet_0533"/>
<dbReference type="EMBL" id="CP002117">
    <property type="protein sequence ID" value="ADN35307.1"/>
    <property type="molecule type" value="Genomic_DNA"/>
</dbReference>
<organism evidence="2 3">
    <name type="scientific">Methanolacinia petrolearia (strain DSM 11571 / OCM 486 / SEBR 4847)</name>
    <name type="common">Methanoplanus petrolearius</name>
    <dbReference type="NCBI Taxonomy" id="679926"/>
    <lineage>
        <taxon>Archaea</taxon>
        <taxon>Methanobacteriati</taxon>
        <taxon>Methanobacteriota</taxon>
        <taxon>Stenosarchaea group</taxon>
        <taxon>Methanomicrobia</taxon>
        <taxon>Methanomicrobiales</taxon>
        <taxon>Methanomicrobiaceae</taxon>
        <taxon>Methanolacinia</taxon>
    </lineage>
</organism>
<dbReference type="PANTHER" id="PTHR43510">
    <property type="entry name" value="AMINOTRANSFERASE FUNCTION, HYPOTHETICAL (EUROFUNG)"/>
    <property type="match status" value="1"/>
</dbReference>
<dbReference type="SUPFAM" id="SSF53383">
    <property type="entry name" value="PLP-dependent transferases"/>
    <property type="match status" value="1"/>
</dbReference>
<dbReference type="GeneID" id="9742981"/>
<dbReference type="PANTHER" id="PTHR43510:SF1">
    <property type="entry name" value="AMINOTRANSFERASE FUNCTION, HYPOTHETICAL (EUROFUNG)"/>
    <property type="match status" value="1"/>
</dbReference>
<dbReference type="OrthoDB" id="33635at2157"/>
<dbReference type="eggNOG" id="arCOG04333">
    <property type="taxonomic scope" value="Archaea"/>
</dbReference>
<keyword evidence="2" id="KW-0032">Aminotransferase</keyword>
<dbReference type="GO" id="GO:0008483">
    <property type="term" value="F:transaminase activity"/>
    <property type="evidence" value="ECO:0007669"/>
    <property type="project" value="UniProtKB-KW"/>
</dbReference>
<accession>E1RHJ8</accession>
<sequence>MRPENFLLEKYMGIYEFSAPYLLCTSDCETITVSELLSFEEGAEAGLMDLRLGYTEARGGKELREEISKLYGNISPDDVITFAGAEEGIFIFMNAVLSKGDHVIVQFPAYQSLYEIAEAIGCEVTLWEMKEEDGWKPDPDFLVKNIRKNTKAIIINSPHNPTGFNFPKEDFGTIVNAARENDLYLFSDEVYRQLEFDPGTRLPAAADLYEKGFSLGVMSKAFGLAGLRSGWIAARNRETLEKISSLKDYTTICSSAPSEYLAAVALRHSDRLVDRSLGIIKKNLEILDPFMERHSDLFEWVRPVAASIGFVKLKNGVSATDFCKKVVDETGVLLMPSTVYGFGDSHFRVGFGREDMEQCLEKFEIFLKNNY</sequence>
<keyword evidence="3" id="KW-1185">Reference proteome</keyword>
<feature type="domain" description="Aminotransferase class I/classII large" evidence="1">
    <location>
        <begin position="41"/>
        <end position="358"/>
    </location>
</feature>
<dbReference type="RefSeq" id="WP_013328485.1">
    <property type="nucleotide sequence ID" value="NC_014507.1"/>
</dbReference>
<keyword evidence="2" id="KW-0808">Transferase</keyword>
<name>E1RHJ8_METP4</name>
<gene>
    <name evidence="2" type="ordered locus">Mpet_0533</name>
</gene>
<evidence type="ECO:0000313" key="2">
    <source>
        <dbReference type="EMBL" id="ADN35307.1"/>
    </source>
</evidence>
<dbReference type="InterPro" id="IPR015424">
    <property type="entry name" value="PyrdxlP-dep_Trfase"/>
</dbReference>
<proteinExistence type="predicted"/>
<dbReference type="AlphaFoldDB" id="E1RHJ8"/>
<dbReference type="CDD" id="cd00609">
    <property type="entry name" value="AAT_like"/>
    <property type="match status" value="1"/>
</dbReference>
<evidence type="ECO:0000313" key="3">
    <source>
        <dbReference type="Proteomes" id="UP000006565"/>
    </source>
</evidence>
<dbReference type="Proteomes" id="UP000006565">
    <property type="component" value="Chromosome"/>
</dbReference>
<dbReference type="InterPro" id="IPR015422">
    <property type="entry name" value="PyrdxlP-dep_Trfase_small"/>
</dbReference>
<dbReference type="KEGG" id="mpi:Mpet_0533"/>